<dbReference type="EMBL" id="PXVC01000025">
    <property type="protein sequence ID" value="PSI01622.1"/>
    <property type="molecule type" value="Genomic_DNA"/>
</dbReference>
<feature type="domain" description="Bacterial sugar transferase" evidence="3">
    <location>
        <begin position="251"/>
        <end position="434"/>
    </location>
</feature>
<reference evidence="5" key="1">
    <citation type="submission" date="2018-03" db="EMBL/GenBank/DDBJ databases">
        <title>Ecological and genomic features of two cosmopolitan and abundant freshwater picocyanobacteria.</title>
        <authorList>
            <person name="Cabello-Yeves P.J."/>
            <person name="Picazo A."/>
            <person name="Camacho A."/>
            <person name="Callieri C."/>
            <person name="Rosselli R."/>
            <person name="Roda-Garcia J."/>
            <person name="Coutinho F.H."/>
            <person name="Rodriguez-Valera F."/>
        </authorList>
    </citation>
    <scope>NUCLEOTIDE SEQUENCE [LARGE SCALE GENOMIC DNA]</scope>
    <source>
        <strain evidence="5">Tous</strain>
    </source>
</reference>
<comment type="similarity">
    <text evidence="1">Belongs to the bacterial sugar transferase family.</text>
</comment>
<evidence type="ECO:0000256" key="1">
    <source>
        <dbReference type="ARBA" id="ARBA00006464"/>
    </source>
</evidence>
<evidence type="ECO:0000313" key="4">
    <source>
        <dbReference type="EMBL" id="PSI01622.1"/>
    </source>
</evidence>
<evidence type="ECO:0000259" key="3">
    <source>
        <dbReference type="Pfam" id="PF02397"/>
    </source>
</evidence>
<dbReference type="Pfam" id="PF02397">
    <property type="entry name" value="Bac_transf"/>
    <property type="match status" value="1"/>
</dbReference>
<keyword evidence="4" id="KW-0808">Transferase</keyword>
<feature type="transmembrane region" description="Helical" evidence="2">
    <location>
        <begin position="110"/>
        <end position="128"/>
    </location>
</feature>
<dbReference type="AlphaFoldDB" id="A0A2P7EEG4"/>
<dbReference type="PANTHER" id="PTHR30576:SF0">
    <property type="entry name" value="UNDECAPRENYL-PHOSPHATE N-ACETYLGALACTOSAMINYL 1-PHOSPHATE TRANSFERASE-RELATED"/>
    <property type="match status" value="1"/>
</dbReference>
<dbReference type="InterPro" id="IPR003362">
    <property type="entry name" value="Bact_transf"/>
</dbReference>
<feature type="transmembrane region" description="Helical" evidence="2">
    <location>
        <begin position="43"/>
        <end position="65"/>
    </location>
</feature>
<evidence type="ECO:0000256" key="2">
    <source>
        <dbReference type="SAM" id="Phobius"/>
    </source>
</evidence>
<proteinExistence type="inferred from homology"/>
<dbReference type="PANTHER" id="PTHR30576">
    <property type="entry name" value="COLANIC BIOSYNTHESIS UDP-GLUCOSE LIPID CARRIER TRANSFERASE"/>
    <property type="match status" value="1"/>
</dbReference>
<keyword evidence="5" id="KW-1185">Reference proteome</keyword>
<dbReference type="RefSeq" id="WP_106499915.1">
    <property type="nucleotide sequence ID" value="NZ_PXVC01000025.1"/>
</dbReference>
<organism evidence="4 5">
    <name type="scientific">Synechococcus lacustris str. Tous</name>
    <dbReference type="NCBI Taxonomy" id="1910958"/>
    <lineage>
        <taxon>Bacteria</taxon>
        <taxon>Bacillati</taxon>
        <taxon>Cyanobacteriota</taxon>
        <taxon>Cyanophyceae</taxon>
        <taxon>Synechococcales</taxon>
        <taxon>Synechococcaceae</taxon>
        <taxon>Synechococcus</taxon>
    </lineage>
</organism>
<accession>A0A2P7EEG4</accession>
<keyword evidence="2" id="KW-0472">Membrane</keyword>
<evidence type="ECO:0000313" key="5">
    <source>
        <dbReference type="Proteomes" id="UP000240206"/>
    </source>
</evidence>
<feature type="transmembrane region" description="Helical" evidence="2">
    <location>
        <begin position="256"/>
        <end position="279"/>
    </location>
</feature>
<keyword evidence="2" id="KW-0812">Transmembrane</keyword>
<gene>
    <name evidence="4" type="ORF">C7K08_06920</name>
</gene>
<dbReference type="Proteomes" id="UP000240206">
    <property type="component" value="Unassembled WGS sequence"/>
</dbReference>
<keyword evidence="2" id="KW-1133">Transmembrane helix</keyword>
<protein>
    <submittedName>
        <fullName evidence="4">Sugar transferase</fullName>
    </submittedName>
</protein>
<dbReference type="GO" id="GO:0016780">
    <property type="term" value="F:phosphotransferase activity, for other substituted phosphate groups"/>
    <property type="evidence" value="ECO:0007669"/>
    <property type="project" value="TreeGrafter"/>
</dbReference>
<comment type="caution">
    <text evidence="4">The sequence shown here is derived from an EMBL/GenBank/DDBJ whole genome shotgun (WGS) entry which is preliminary data.</text>
</comment>
<name>A0A2P7EEG4_9SYNE</name>
<sequence>MSWLRHRQPLLLTALLDGLALALGLFSISEARHGVQLNSIQQIIGLIISYWILSWLFGSYSLLRWPKLSWPLMLQRVGLSALATLILALLTGWLVKTTPLELPLLQRGSLGPLMLFTGIASIAIRVFLHHLQTKRTTRWSALVDATEKDQIKKEWRRCFNRLEPQLFELSCLRSAFEAPSAMLAVSPIIQQSVDLQPLLQEALVRGMRLTSLAQLAEEELQRIPAQWLDQSVLQLGELADGRQLGLSRQLKRFADLLISAVLLIFTIPILIPIALAIYLQDRGPVFYSQIRTGLFGEPFKIYKLRTMHQKAETNGPRWSGLNDQRITPMGKWLRQTRLDELPQLLNIIKGEMSLIGPRPERPELEHNLEAEIPNYRLRHLLRPGLSGWAQVNMAYASSVEDAELKLSYDLYYLRNYGPWLDLLILMKTIKTVLKGAGR</sequence>
<feature type="transmembrane region" description="Helical" evidence="2">
    <location>
        <begin position="77"/>
        <end position="95"/>
    </location>
</feature>